<keyword evidence="6" id="KW-1185">Reference proteome</keyword>
<name>A0A1S6IZQ6_9FIRM</name>
<evidence type="ECO:0000256" key="2">
    <source>
        <dbReference type="ARBA" id="ARBA00023004"/>
    </source>
</evidence>
<dbReference type="GO" id="GO:0046872">
    <property type="term" value="F:metal ion binding"/>
    <property type="evidence" value="ECO:0007669"/>
    <property type="project" value="UniProtKB-KW"/>
</dbReference>
<dbReference type="EMBL" id="CP019698">
    <property type="protein sequence ID" value="AQS60249.1"/>
    <property type="molecule type" value="Genomic_DNA"/>
</dbReference>
<keyword evidence="2" id="KW-0408">Iron</keyword>
<keyword evidence="3" id="KW-0411">Iron-sulfur</keyword>
<keyword evidence="1" id="KW-0479">Metal-binding</keyword>
<dbReference type="GO" id="GO:0051536">
    <property type="term" value="F:iron-sulfur cluster binding"/>
    <property type="evidence" value="ECO:0007669"/>
    <property type="project" value="UniProtKB-KW"/>
</dbReference>
<evidence type="ECO:0000256" key="3">
    <source>
        <dbReference type="ARBA" id="ARBA00023014"/>
    </source>
</evidence>
<dbReference type="InterPro" id="IPR017896">
    <property type="entry name" value="4Fe4S_Fe-S-bd"/>
</dbReference>
<evidence type="ECO:0000313" key="6">
    <source>
        <dbReference type="Proteomes" id="UP000189464"/>
    </source>
</evidence>
<dbReference type="PROSITE" id="PS00198">
    <property type="entry name" value="4FE4S_FER_1"/>
    <property type="match status" value="1"/>
</dbReference>
<dbReference type="InterPro" id="IPR017900">
    <property type="entry name" value="4Fe4S_Fe_S_CS"/>
</dbReference>
<sequence>MVFKQDLQKFVNILYENASNKELSEKETEKYIRDRGWEARAGGRDMKNGGNKVMVNDDGSSMTFFIRHPREDWLEWVKTIGHIIKEGHNQGRIENLDYNYPYVITRHEQALEIIVKGTNKADRFLISHLKVVANKTAYCVHCRGCEVECPVGALVINGVVKIDEKKCIHCGRCLSFKEKGCLGGDVGLFRLLTCKKGLYSGIYSRGRSRITENMEVFYTA</sequence>
<organism evidence="5 6">
    <name type="scientific">Desulforamulus ferrireducens</name>
    <dbReference type="NCBI Taxonomy" id="1833852"/>
    <lineage>
        <taxon>Bacteria</taxon>
        <taxon>Bacillati</taxon>
        <taxon>Bacillota</taxon>
        <taxon>Clostridia</taxon>
        <taxon>Eubacteriales</taxon>
        <taxon>Peptococcaceae</taxon>
        <taxon>Desulforamulus</taxon>
    </lineage>
</organism>
<reference evidence="5 6" key="1">
    <citation type="journal article" date="2016" name="Int. J. Syst. Evol. Microbiol.">
        <title>Desulfotomaculum ferrireducens sp. nov., a moderately thermophilic sulfate-reducing and dissimilatory Fe(III)-reducing bacterium isolated from compost.</title>
        <authorList>
            <person name="Yang G."/>
            <person name="Guo J."/>
            <person name="Zhuang L."/>
            <person name="Yuan Y."/>
            <person name="Zhou S."/>
        </authorList>
    </citation>
    <scope>NUCLEOTIDE SEQUENCE [LARGE SCALE GENOMIC DNA]</scope>
    <source>
        <strain evidence="5 6">GSS09</strain>
    </source>
</reference>
<proteinExistence type="predicted"/>
<dbReference type="Pfam" id="PF12838">
    <property type="entry name" value="Fer4_7"/>
    <property type="match status" value="1"/>
</dbReference>
<protein>
    <recommendedName>
        <fullName evidence="4">4Fe-4S ferredoxin-type domain-containing protein</fullName>
    </recommendedName>
</protein>
<dbReference type="PROSITE" id="PS51379">
    <property type="entry name" value="4FE4S_FER_2"/>
    <property type="match status" value="1"/>
</dbReference>
<accession>A0A1S6IZQ6</accession>
<evidence type="ECO:0000313" key="5">
    <source>
        <dbReference type="EMBL" id="AQS60249.1"/>
    </source>
</evidence>
<feature type="domain" description="4Fe-4S ferredoxin-type" evidence="4">
    <location>
        <begin position="129"/>
        <end position="159"/>
    </location>
</feature>
<dbReference type="Gene3D" id="3.30.70.20">
    <property type="match status" value="1"/>
</dbReference>
<dbReference type="STRING" id="1833852.B0537_14905"/>
<dbReference type="Proteomes" id="UP000189464">
    <property type="component" value="Chromosome"/>
</dbReference>
<dbReference type="KEGG" id="dfg:B0537_14905"/>
<dbReference type="SUPFAM" id="SSF54862">
    <property type="entry name" value="4Fe-4S ferredoxins"/>
    <property type="match status" value="1"/>
</dbReference>
<evidence type="ECO:0000256" key="1">
    <source>
        <dbReference type="ARBA" id="ARBA00022723"/>
    </source>
</evidence>
<dbReference type="AlphaFoldDB" id="A0A1S6IZQ6"/>
<evidence type="ECO:0000259" key="4">
    <source>
        <dbReference type="PROSITE" id="PS51379"/>
    </source>
</evidence>
<gene>
    <name evidence="5" type="ORF">B0537_14905</name>
</gene>